<evidence type="ECO:0000256" key="4">
    <source>
        <dbReference type="ARBA" id="ARBA00023139"/>
    </source>
</evidence>
<protein>
    <submittedName>
        <fullName evidence="8">Extracellular solute-binding protein</fullName>
    </submittedName>
</protein>
<keyword evidence="1" id="KW-1003">Cell membrane</keyword>
<gene>
    <name evidence="8" type="ORF">ACFPOF_25395</name>
</gene>
<keyword evidence="9" id="KW-1185">Reference proteome</keyword>
<comment type="caution">
    <text evidence="8">The sequence shown here is derived from an EMBL/GenBank/DDBJ whole genome shotgun (WGS) entry which is preliminary data.</text>
</comment>
<dbReference type="InterPro" id="IPR006059">
    <property type="entry name" value="SBP"/>
</dbReference>
<dbReference type="RefSeq" id="WP_378137964.1">
    <property type="nucleotide sequence ID" value="NZ_JBHSMI010000052.1"/>
</dbReference>
<dbReference type="PANTHER" id="PTHR43649:SF33">
    <property type="entry name" value="POLYGALACTURONAN_RHAMNOGALACTURONAN-BINDING PROTEIN YTCQ"/>
    <property type="match status" value="1"/>
</dbReference>
<dbReference type="InterPro" id="IPR050490">
    <property type="entry name" value="Bact_solute-bd_prot1"/>
</dbReference>
<keyword evidence="4" id="KW-0564">Palmitate</keyword>
<dbReference type="Proteomes" id="UP001596113">
    <property type="component" value="Unassembled WGS sequence"/>
</dbReference>
<evidence type="ECO:0000313" key="8">
    <source>
        <dbReference type="EMBL" id="MFC5406090.1"/>
    </source>
</evidence>
<feature type="region of interest" description="Disordered" evidence="6">
    <location>
        <begin position="24"/>
        <end position="50"/>
    </location>
</feature>
<proteinExistence type="predicted"/>
<evidence type="ECO:0000256" key="2">
    <source>
        <dbReference type="ARBA" id="ARBA00022729"/>
    </source>
</evidence>
<reference evidence="9" key="1">
    <citation type="journal article" date="2019" name="Int. J. Syst. Evol. Microbiol.">
        <title>The Global Catalogue of Microorganisms (GCM) 10K type strain sequencing project: providing services to taxonomists for standard genome sequencing and annotation.</title>
        <authorList>
            <consortium name="The Broad Institute Genomics Platform"/>
            <consortium name="The Broad Institute Genome Sequencing Center for Infectious Disease"/>
            <person name="Wu L."/>
            <person name="Ma J."/>
        </authorList>
    </citation>
    <scope>NUCLEOTIDE SEQUENCE [LARGE SCALE GENOMIC DNA]</scope>
    <source>
        <strain evidence="9">CGMCC 1.18575</strain>
    </source>
</reference>
<dbReference type="Gene3D" id="3.40.190.10">
    <property type="entry name" value="Periplasmic binding protein-like II"/>
    <property type="match status" value="2"/>
</dbReference>
<keyword evidence="2 7" id="KW-0732">Signal</keyword>
<sequence>MRKKASKALAILVAASLVIAGCSKGDDENKSSSTTTPSGTATESASASATPAEPVVISVAPVGGGIAVKSTGIQTDDVSKEIEKRIGVQIKINRLPQSDGKTQLATMLASNDLDDLINFGNGVEAQKNIEAAVKAGLIIPLDDLLKANPPDTTYDKTFYERMDFNRKHYSPDGKLYTISQAGGPAPDILPSEGFNIRWDLYKKLGYPEITNDDELLNLLAEMWKLEPKTKDGKKVYPLGAWFSEGAGWGDVTVHTLNQMFKGYAPLNNNPISYYDLGTRNLYANNPITDTNSPYYDGVKFLYKAQKMGMLDPESLTQKYDKWQEKLYNGQYLMFGTGWNLPGTKNSFTNAGTPEKGFVSLPPYPNNNGMVMDWVALTGGGGWAISKNCKNPEKALALLQFASSPDGARLLLGGVEGKTWTKDANGKLQLTPEFLKLNAEKETSMAAYDQTGVQKYRNMAGYGFNGISPKDNAHMDLTKEPDYLAQNYSEMEKDAIAHYGITSNHLVDIYTSRAKTVLYLLDYSNVFDPMPDDIKTADGNLISYVYKNEFDMIYAKNDAEFEKAQKKFIDGAAKYDSDKVYNWYKEQFAKAKFEIDPFYEVALKDYPLK</sequence>
<accession>A0ABW0HXU5</accession>
<feature type="signal peptide" evidence="7">
    <location>
        <begin position="1"/>
        <end position="20"/>
    </location>
</feature>
<organism evidence="8 9">
    <name type="scientific">Cohnella soli</name>
    <dbReference type="NCBI Taxonomy" id="425005"/>
    <lineage>
        <taxon>Bacteria</taxon>
        <taxon>Bacillati</taxon>
        <taxon>Bacillota</taxon>
        <taxon>Bacilli</taxon>
        <taxon>Bacillales</taxon>
        <taxon>Paenibacillaceae</taxon>
        <taxon>Cohnella</taxon>
    </lineage>
</organism>
<feature type="compositionally biased region" description="Low complexity" evidence="6">
    <location>
        <begin position="31"/>
        <end position="50"/>
    </location>
</feature>
<dbReference type="PANTHER" id="PTHR43649">
    <property type="entry name" value="ARABINOSE-BINDING PROTEIN-RELATED"/>
    <property type="match status" value="1"/>
</dbReference>
<keyword evidence="3" id="KW-0472">Membrane</keyword>
<evidence type="ECO:0000256" key="1">
    <source>
        <dbReference type="ARBA" id="ARBA00022475"/>
    </source>
</evidence>
<evidence type="ECO:0000256" key="5">
    <source>
        <dbReference type="ARBA" id="ARBA00023288"/>
    </source>
</evidence>
<dbReference type="PROSITE" id="PS51257">
    <property type="entry name" value="PROKAR_LIPOPROTEIN"/>
    <property type="match status" value="1"/>
</dbReference>
<evidence type="ECO:0000256" key="3">
    <source>
        <dbReference type="ARBA" id="ARBA00023136"/>
    </source>
</evidence>
<keyword evidence="5" id="KW-0449">Lipoprotein</keyword>
<dbReference type="SUPFAM" id="SSF53850">
    <property type="entry name" value="Periplasmic binding protein-like II"/>
    <property type="match status" value="1"/>
</dbReference>
<name>A0ABW0HXU5_9BACL</name>
<evidence type="ECO:0000256" key="6">
    <source>
        <dbReference type="SAM" id="MobiDB-lite"/>
    </source>
</evidence>
<feature type="chain" id="PRO_5045377988" evidence="7">
    <location>
        <begin position="21"/>
        <end position="608"/>
    </location>
</feature>
<dbReference type="Pfam" id="PF01547">
    <property type="entry name" value="SBP_bac_1"/>
    <property type="match status" value="1"/>
</dbReference>
<evidence type="ECO:0000313" key="9">
    <source>
        <dbReference type="Proteomes" id="UP001596113"/>
    </source>
</evidence>
<evidence type="ECO:0000256" key="7">
    <source>
        <dbReference type="SAM" id="SignalP"/>
    </source>
</evidence>
<dbReference type="EMBL" id="JBHSMI010000052">
    <property type="protein sequence ID" value="MFC5406090.1"/>
    <property type="molecule type" value="Genomic_DNA"/>
</dbReference>